<sequence>MEEEKAAAYYDELTRKGGGAARSMAVFSLKSLLFSLRVVWSSAVVVLEEKALDFRPNYARFRAVANKCGELFLCDMAHISGLVSAQGAGH</sequence>
<name>A0A5C7HMS6_9ROSI</name>
<evidence type="ECO:0000259" key="1">
    <source>
        <dbReference type="Pfam" id="PF00464"/>
    </source>
</evidence>
<dbReference type="InterPro" id="IPR039429">
    <property type="entry name" value="SHMT-like_dom"/>
</dbReference>
<dbReference type="InterPro" id="IPR015421">
    <property type="entry name" value="PyrdxlP-dep_Trfase_major"/>
</dbReference>
<dbReference type="EMBL" id="VAHF01000007">
    <property type="protein sequence ID" value="TXG57616.1"/>
    <property type="molecule type" value="Genomic_DNA"/>
</dbReference>
<gene>
    <name evidence="2" type="ORF">EZV62_015445</name>
</gene>
<keyword evidence="3" id="KW-1185">Reference proteome</keyword>
<dbReference type="Gene3D" id="3.40.640.10">
    <property type="entry name" value="Type I PLP-dependent aspartate aminotransferase-like (Major domain)"/>
    <property type="match status" value="1"/>
</dbReference>
<protein>
    <recommendedName>
        <fullName evidence="1">Serine hydroxymethyltransferase-like domain-containing protein</fullName>
    </recommendedName>
</protein>
<organism evidence="2 3">
    <name type="scientific">Acer yangbiense</name>
    <dbReference type="NCBI Taxonomy" id="1000413"/>
    <lineage>
        <taxon>Eukaryota</taxon>
        <taxon>Viridiplantae</taxon>
        <taxon>Streptophyta</taxon>
        <taxon>Embryophyta</taxon>
        <taxon>Tracheophyta</taxon>
        <taxon>Spermatophyta</taxon>
        <taxon>Magnoliopsida</taxon>
        <taxon>eudicotyledons</taxon>
        <taxon>Gunneridae</taxon>
        <taxon>Pentapetalae</taxon>
        <taxon>rosids</taxon>
        <taxon>malvids</taxon>
        <taxon>Sapindales</taxon>
        <taxon>Sapindaceae</taxon>
        <taxon>Hippocastanoideae</taxon>
        <taxon>Acereae</taxon>
        <taxon>Acer</taxon>
    </lineage>
</organism>
<dbReference type="SUPFAM" id="SSF53383">
    <property type="entry name" value="PLP-dependent transferases"/>
    <property type="match status" value="1"/>
</dbReference>
<dbReference type="AlphaFoldDB" id="A0A5C7HMS6"/>
<proteinExistence type="predicted"/>
<accession>A0A5C7HMS6</accession>
<feature type="domain" description="Serine hydroxymethyltransferase-like" evidence="1">
    <location>
        <begin position="56"/>
        <end position="86"/>
    </location>
</feature>
<dbReference type="InterPro" id="IPR015424">
    <property type="entry name" value="PyrdxlP-dep_Trfase"/>
</dbReference>
<comment type="caution">
    <text evidence="2">The sequence shown here is derived from an EMBL/GenBank/DDBJ whole genome shotgun (WGS) entry which is preliminary data.</text>
</comment>
<reference evidence="3" key="1">
    <citation type="journal article" date="2019" name="Gigascience">
        <title>De novo genome assembly of the endangered Acer yangbiense, a plant species with extremely small populations endemic to Yunnan Province, China.</title>
        <authorList>
            <person name="Yang J."/>
            <person name="Wariss H.M."/>
            <person name="Tao L."/>
            <person name="Zhang R."/>
            <person name="Yun Q."/>
            <person name="Hollingsworth P."/>
            <person name="Dao Z."/>
            <person name="Luo G."/>
            <person name="Guo H."/>
            <person name="Ma Y."/>
            <person name="Sun W."/>
        </authorList>
    </citation>
    <scope>NUCLEOTIDE SEQUENCE [LARGE SCALE GENOMIC DNA]</scope>
    <source>
        <strain evidence="3">cv. Malutang</strain>
    </source>
</reference>
<evidence type="ECO:0000313" key="3">
    <source>
        <dbReference type="Proteomes" id="UP000323000"/>
    </source>
</evidence>
<evidence type="ECO:0000313" key="2">
    <source>
        <dbReference type="EMBL" id="TXG57616.1"/>
    </source>
</evidence>
<dbReference type="OrthoDB" id="1672328at2759"/>
<dbReference type="Pfam" id="PF00464">
    <property type="entry name" value="SHMT"/>
    <property type="match status" value="1"/>
</dbReference>
<dbReference type="Proteomes" id="UP000323000">
    <property type="component" value="Chromosome 7"/>
</dbReference>